<gene>
    <name evidence="1" type="ORF">SMD44_p10029</name>
</gene>
<evidence type="ECO:0000313" key="1">
    <source>
        <dbReference type="EMBL" id="ATM24528.1"/>
    </source>
</evidence>
<evidence type="ECO:0000313" key="2">
    <source>
        <dbReference type="Proteomes" id="UP000195880"/>
    </source>
</evidence>
<protein>
    <submittedName>
        <fullName evidence="1">Uncharacterized protein</fullName>
    </submittedName>
</protein>
<proteinExistence type="predicted"/>
<name>A0A291W3D1_9ACTN</name>
<keyword evidence="2" id="KW-1185">Reference proteome</keyword>
<geneLocation type="plasmid" evidence="2">
    <name>pmdjk44.1</name>
</geneLocation>
<accession>A0A291W3D1</accession>
<dbReference type="AlphaFoldDB" id="A0A291W3D1"/>
<dbReference type="KEGG" id="salf:SMD44_p10029"/>
<reference evidence="1 2" key="1">
    <citation type="submission" date="2017-10" db="EMBL/GenBank/DDBJ databases">
        <title>Streptomyces alboflavus Genome sequencing and assembly.</title>
        <authorList>
            <person name="Wang Y."/>
            <person name="Du B."/>
            <person name="Ding Y."/>
            <person name="Liu H."/>
            <person name="Hou Q."/>
            <person name="Liu K."/>
            <person name="Wang C."/>
            <person name="Yao L."/>
        </authorList>
    </citation>
    <scope>NUCLEOTIDE SEQUENCE [LARGE SCALE GENOMIC DNA]</scope>
    <source>
        <strain evidence="1 2">MDJK44</strain>
        <plasmid evidence="2">Plasmid pmdjk44.1</plasmid>
    </source>
</reference>
<organism evidence="1 2">
    <name type="scientific">Streptomyces alboflavus</name>
    <dbReference type="NCBI Taxonomy" id="67267"/>
    <lineage>
        <taxon>Bacteria</taxon>
        <taxon>Bacillati</taxon>
        <taxon>Actinomycetota</taxon>
        <taxon>Actinomycetes</taxon>
        <taxon>Kitasatosporales</taxon>
        <taxon>Streptomycetaceae</taxon>
        <taxon>Streptomyces</taxon>
    </lineage>
</organism>
<dbReference type="Proteomes" id="UP000195880">
    <property type="component" value="Plasmid pMDJK44.1"/>
</dbReference>
<keyword evidence="1" id="KW-0614">Plasmid</keyword>
<dbReference type="EMBL" id="CP023976">
    <property type="protein sequence ID" value="ATM24528.1"/>
    <property type="molecule type" value="Genomic_DNA"/>
</dbReference>
<sequence length="233" mass="26207">MLPNLPKHLVNDVRTALALLDDDPDFGALRDTAPAAYARLEGRAVQALRRLRDALEGAPLRYATPGDWHRAREDQQHDAQGLVLLLADTLRAQLPDAAYLVFHINDSYDTETGRDLQLHSVRAADGTVLHDFRSPLPDLDAERHRGLAFQWRDGRPPRTEGDLGTLMQQLRAAGLILDTYPEQLHLYDHKDYGCDTEQTMCMLLADSAHPEQWDLRDVFGTQLLRPYGTPLSA</sequence>